<dbReference type="CDD" id="cd00024">
    <property type="entry name" value="CD_CSD"/>
    <property type="match status" value="1"/>
</dbReference>
<keyword evidence="1" id="KW-0511">Multifunctional enzyme</keyword>
<evidence type="ECO:0000313" key="4">
    <source>
        <dbReference type="EMBL" id="GLB40644.1"/>
    </source>
</evidence>
<dbReference type="Pfam" id="PF17919">
    <property type="entry name" value="RT_RNaseH_2"/>
    <property type="match status" value="1"/>
</dbReference>
<dbReference type="InterPro" id="IPR041577">
    <property type="entry name" value="RT_RNaseH_2"/>
</dbReference>
<dbReference type="EMBL" id="BRPK01000008">
    <property type="protein sequence ID" value="GLB40644.1"/>
    <property type="molecule type" value="Genomic_DNA"/>
</dbReference>
<dbReference type="Pfam" id="PF24626">
    <property type="entry name" value="SH3_Tf2-1"/>
    <property type="match status" value="1"/>
</dbReference>
<name>A0A9P3UMN7_LYOSH</name>
<dbReference type="InterPro" id="IPR016197">
    <property type="entry name" value="Chromo-like_dom_sf"/>
</dbReference>
<proteinExistence type="predicted"/>
<sequence>MYSTPAGLQDSGGLPTPPDLDPRLLPRPIGPRVLANRCATSGRPQLYSFYRYYTVPQATGSIVHTVRALGKGSLDLFSLDLPLPASCEPASVQGSLLQIQDYRALNAVTVKNRYLLPLISELINNLCGAQYFTKLDVRWGYNNVRIKEGDEWKAAFRTNRGLFEPLVMFFGLTNSLATFQTMMNDIFRDLITQGVVCVYLDDILIYMKTLEEHRRITHIVLDRLREHCLFLKPEKCEFERTEIEYLRLIARNGVDGSGEGRRSCGRRFIRDFSHHARPLFDLTAKDVAWTRGSAQQDAFDALKRAITSQSILIFPDDDRPFRVEADSSDFATGTVLSQQSLEDEKGHPVAFYFKSLNAVERNYEIYDKEMLTIICALEEWRHFLEAPEYKPGDRVYLDALNIETTHPAKKLSHHYFGPYTVKHQVGPVAYKLRLSRSMSRLHPVFNAVKLRLAPPDPIPDRHARPPPSPTLINNEEWFDVEDILDSRFFHRKLQYKVKWKGYGYEDAS</sequence>
<dbReference type="PROSITE" id="PS50013">
    <property type="entry name" value="CHROMO_2"/>
    <property type="match status" value="1"/>
</dbReference>
<dbReference type="InterPro" id="IPR043128">
    <property type="entry name" value="Rev_trsase/Diguanyl_cyclase"/>
</dbReference>
<dbReference type="InterPro" id="IPR000953">
    <property type="entry name" value="Chromo/chromo_shadow_dom"/>
</dbReference>
<dbReference type="GO" id="GO:0006338">
    <property type="term" value="P:chromatin remodeling"/>
    <property type="evidence" value="ECO:0007669"/>
    <property type="project" value="UniProtKB-ARBA"/>
</dbReference>
<evidence type="ECO:0000313" key="5">
    <source>
        <dbReference type="Proteomes" id="UP001063166"/>
    </source>
</evidence>
<dbReference type="PANTHER" id="PTHR37984">
    <property type="entry name" value="PROTEIN CBG26694"/>
    <property type="match status" value="1"/>
</dbReference>
<evidence type="ECO:0000256" key="1">
    <source>
        <dbReference type="ARBA" id="ARBA00023268"/>
    </source>
</evidence>
<comment type="caution">
    <text evidence="4">The sequence shown here is derived from an EMBL/GenBank/DDBJ whole genome shotgun (WGS) entry which is preliminary data.</text>
</comment>
<dbReference type="InterPro" id="IPR043502">
    <property type="entry name" value="DNA/RNA_pol_sf"/>
</dbReference>
<dbReference type="InterPro" id="IPR050951">
    <property type="entry name" value="Retrovirus_Pol_polyprotein"/>
</dbReference>
<reference evidence="4" key="1">
    <citation type="submission" date="2022-07" db="EMBL/GenBank/DDBJ databases">
        <title>The genome of Lyophyllum shimeji provides insight into the initial evolution of ectomycorrhizal fungal genome.</title>
        <authorList>
            <person name="Kobayashi Y."/>
            <person name="Shibata T."/>
            <person name="Hirakawa H."/>
            <person name="Shigenobu S."/>
            <person name="Nishiyama T."/>
            <person name="Yamada A."/>
            <person name="Hasebe M."/>
            <person name="Kawaguchi M."/>
        </authorList>
    </citation>
    <scope>NUCLEOTIDE SEQUENCE</scope>
    <source>
        <strain evidence="4">AT787</strain>
    </source>
</reference>
<dbReference type="Pfam" id="PF00078">
    <property type="entry name" value="RVT_1"/>
    <property type="match status" value="1"/>
</dbReference>
<gene>
    <name evidence="4" type="ORF">LshimejAT787_0805150</name>
</gene>
<dbReference type="SUPFAM" id="SSF56672">
    <property type="entry name" value="DNA/RNA polymerases"/>
    <property type="match status" value="1"/>
</dbReference>
<dbReference type="Gene3D" id="3.30.70.270">
    <property type="match status" value="2"/>
</dbReference>
<dbReference type="InterPro" id="IPR056924">
    <property type="entry name" value="SH3_Tf2-1"/>
</dbReference>
<accession>A0A9P3UMN7</accession>
<dbReference type="CDD" id="cd01647">
    <property type="entry name" value="RT_LTR"/>
    <property type="match status" value="1"/>
</dbReference>
<dbReference type="PANTHER" id="PTHR37984:SF5">
    <property type="entry name" value="PROTEIN NYNRIN-LIKE"/>
    <property type="match status" value="1"/>
</dbReference>
<evidence type="ECO:0000256" key="2">
    <source>
        <dbReference type="SAM" id="MobiDB-lite"/>
    </source>
</evidence>
<dbReference type="InterPro" id="IPR000477">
    <property type="entry name" value="RT_dom"/>
</dbReference>
<dbReference type="Gene3D" id="3.10.10.10">
    <property type="entry name" value="HIV Type 1 Reverse Transcriptase, subunit A, domain 1"/>
    <property type="match status" value="1"/>
</dbReference>
<keyword evidence="5" id="KW-1185">Reference proteome</keyword>
<feature type="region of interest" description="Disordered" evidence="2">
    <location>
        <begin position="1"/>
        <end position="28"/>
    </location>
</feature>
<dbReference type="OrthoDB" id="420169at2759"/>
<dbReference type="AlphaFoldDB" id="A0A9P3UMN7"/>
<protein>
    <submittedName>
        <fullName evidence="4">Retrotransposable element tf2 155 kDa protein type 1-like</fullName>
    </submittedName>
</protein>
<organism evidence="4 5">
    <name type="scientific">Lyophyllum shimeji</name>
    <name type="common">Hon-shimeji</name>
    <name type="synonym">Tricholoma shimeji</name>
    <dbReference type="NCBI Taxonomy" id="47721"/>
    <lineage>
        <taxon>Eukaryota</taxon>
        <taxon>Fungi</taxon>
        <taxon>Dikarya</taxon>
        <taxon>Basidiomycota</taxon>
        <taxon>Agaricomycotina</taxon>
        <taxon>Agaricomycetes</taxon>
        <taxon>Agaricomycetidae</taxon>
        <taxon>Agaricales</taxon>
        <taxon>Tricholomatineae</taxon>
        <taxon>Lyophyllaceae</taxon>
        <taxon>Lyophyllum</taxon>
    </lineage>
</organism>
<dbReference type="SUPFAM" id="SSF54160">
    <property type="entry name" value="Chromo domain-like"/>
    <property type="match status" value="1"/>
</dbReference>
<dbReference type="Proteomes" id="UP001063166">
    <property type="component" value="Unassembled WGS sequence"/>
</dbReference>
<dbReference type="InterPro" id="IPR023780">
    <property type="entry name" value="Chromo_domain"/>
</dbReference>
<feature type="domain" description="Chromo" evidence="3">
    <location>
        <begin position="478"/>
        <end position="508"/>
    </location>
</feature>
<evidence type="ECO:0000259" key="3">
    <source>
        <dbReference type="PROSITE" id="PS50013"/>
    </source>
</evidence>
<dbReference type="Pfam" id="PF00385">
    <property type="entry name" value="Chromo"/>
    <property type="match status" value="1"/>
</dbReference>
<dbReference type="Gene3D" id="2.40.50.40">
    <property type="match status" value="1"/>
</dbReference>
<dbReference type="GO" id="GO:0003824">
    <property type="term" value="F:catalytic activity"/>
    <property type="evidence" value="ECO:0007669"/>
    <property type="project" value="UniProtKB-KW"/>
</dbReference>